<feature type="region of interest" description="Disordered" evidence="1">
    <location>
        <begin position="81"/>
        <end position="106"/>
    </location>
</feature>
<dbReference type="InParanoid" id="E2C6U8"/>
<protein>
    <submittedName>
        <fullName evidence="2">Uncharacterized protein</fullName>
    </submittedName>
</protein>
<reference evidence="2 3" key="1">
    <citation type="journal article" date="2010" name="Science">
        <title>Genomic comparison of the ants Camponotus floridanus and Harpegnathos saltator.</title>
        <authorList>
            <person name="Bonasio R."/>
            <person name="Zhang G."/>
            <person name="Ye C."/>
            <person name="Mutti N.S."/>
            <person name="Fang X."/>
            <person name="Qin N."/>
            <person name="Donahue G."/>
            <person name="Yang P."/>
            <person name="Li Q."/>
            <person name="Li C."/>
            <person name="Zhang P."/>
            <person name="Huang Z."/>
            <person name="Berger S.L."/>
            <person name="Reinberg D."/>
            <person name="Wang J."/>
            <person name="Liebig J."/>
        </authorList>
    </citation>
    <scope>NUCLEOTIDE SEQUENCE [LARGE SCALE GENOMIC DNA]</scope>
    <source>
        <strain evidence="2 3">R22 G/1</strain>
    </source>
</reference>
<organism evidence="3">
    <name type="scientific">Harpegnathos saltator</name>
    <name type="common">Jerdon's jumping ant</name>
    <dbReference type="NCBI Taxonomy" id="610380"/>
    <lineage>
        <taxon>Eukaryota</taxon>
        <taxon>Metazoa</taxon>
        <taxon>Ecdysozoa</taxon>
        <taxon>Arthropoda</taxon>
        <taxon>Hexapoda</taxon>
        <taxon>Insecta</taxon>
        <taxon>Pterygota</taxon>
        <taxon>Neoptera</taxon>
        <taxon>Endopterygota</taxon>
        <taxon>Hymenoptera</taxon>
        <taxon>Apocrita</taxon>
        <taxon>Aculeata</taxon>
        <taxon>Formicoidea</taxon>
        <taxon>Formicidae</taxon>
        <taxon>Ponerinae</taxon>
        <taxon>Ponerini</taxon>
        <taxon>Harpegnathos</taxon>
    </lineage>
</organism>
<accession>E2C6U8</accession>
<dbReference type="EMBL" id="GL453199">
    <property type="protein sequence ID" value="EFN76335.1"/>
    <property type="molecule type" value="Genomic_DNA"/>
</dbReference>
<evidence type="ECO:0000313" key="3">
    <source>
        <dbReference type="Proteomes" id="UP000008237"/>
    </source>
</evidence>
<evidence type="ECO:0000313" key="2">
    <source>
        <dbReference type="EMBL" id="EFN76335.1"/>
    </source>
</evidence>
<dbReference type="AlphaFoldDB" id="E2C6U8"/>
<dbReference type="Proteomes" id="UP000008237">
    <property type="component" value="Unassembled WGS sequence"/>
</dbReference>
<keyword evidence="3" id="KW-1185">Reference proteome</keyword>
<name>E2C6U8_HARSA</name>
<dbReference type="OMA" id="CEQDIFI"/>
<dbReference type="OrthoDB" id="8191755at2759"/>
<sequence>MEISYELSVNEQPANELPEISNTMSPFQILPVSSIRKKSSNRGRRSGACVVTGSPYKRSLSESLEISKGKKRQNVVDCLPKKKGKPQKRTMIKKQQKCDSEEIENENLAQNDYDRDVDLPIGKKRPESDDTTCIFCDRKFSDDKKGELWVQYLMCSLWTYVDCAGTEKD</sequence>
<proteinExistence type="predicted"/>
<evidence type="ECO:0000256" key="1">
    <source>
        <dbReference type="SAM" id="MobiDB-lite"/>
    </source>
</evidence>
<gene>
    <name evidence="2" type="ORF">EAI_01294</name>
</gene>
<feature type="region of interest" description="Disordered" evidence="1">
    <location>
        <begin position="1"/>
        <end position="20"/>
    </location>
</feature>
<feature type="compositionally biased region" description="Basic residues" evidence="1">
    <location>
        <begin position="81"/>
        <end position="95"/>
    </location>
</feature>